<proteinExistence type="predicted"/>
<accession>A0ABT1J9X4</accession>
<dbReference type="RefSeq" id="WP_253804578.1">
    <property type="nucleotide sequence ID" value="NZ_BAAAUB010000114.1"/>
</dbReference>
<evidence type="ECO:0000313" key="1">
    <source>
        <dbReference type="EMBL" id="MCP2314260.1"/>
    </source>
</evidence>
<comment type="caution">
    <text evidence="1">The sequence shown here is derived from an EMBL/GenBank/DDBJ whole genome shotgun (WGS) entry which is preliminary data.</text>
</comment>
<sequence>MSAQPIHGPELIPRPARTPLALYEAVAALLPHRLTEMTADQALAMTQAVERQSLKPLLSFTTKWAVDVEIARHPETLAELHRAEYLANHAQTPEERRQQAALAGAIVNAAAEAVRG</sequence>
<protein>
    <submittedName>
        <fullName evidence="1">Uncharacterized protein</fullName>
    </submittedName>
</protein>
<reference evidence="1 2" key="1">
    <citation type="submission" date="2022-06" db="EMBL/GenBank/DDBJ databases">
        <title>Sequencing the genomes of 1000 actinobacteria strains.</title>
        <authorList>
            <person name="Klenk H.-P."/>
        </authorList>
    </citation>
    <scope>NUCLEOTIDE SEQUENCE [LARGE SCALE GENOMIC DNA]</scope>
    <source>
        <strain evidence="1 2">DSM 41656</strain>
    </source>
</reference>
<evidence type="ECO:0000313" key="2">
    <source>
        <dbReference type="Proteomes" id="UP001206483"/>
    </source>
</evidence>
<name>A0ABT1J9X4_9ACTN</name>
<dbReference type="EMBL" id="JAMZDX010000008">
    <property type="protein sequence ID" value="MCP2314260.1"/>
    <property type="molecule type" value="Genomic_DNA"/>
</dbReference>
<dbReference type="Proteomes" id="UP001206483">
    <property type="component" value="Unassembled WGS sequence"/>
</dbReference>
<keyword evidence="2" id="KW-1185">Reference proteome</keyword>
<gene>
    <name evidence="1" type="ORF">FHR36_007459</name>
</gene>
<organism evidence="1 2">
    <name type="scientific">Kitasatospora paracochleata</name>
    <dbReference type="NCBI Taxonomy" id="58354"/>
    <lineage>
        <taxon>Bacteria</taxon>
        <taxon>Bacillati</taxon>
        <taxon>Actinomycetota</taxon>
        <taxon>Actinomycetes</taxon>
        <taxon>Kitasatosporales</taxon>
        <taxon>Streptomycetaceae</taxon>
        <taxon>Kitasatospora</taxon>
    </lineage>
</organism>